<organism evidence="3 4">
    <name type="scientific">Propionibacterium australiense</name>
    <dbReference type="NCBI Taxonomy" id="119981"/>
    <lineage>
        <taxon>Bacteria</taxon>
        <taxon>Bacillati</taxon>
        <taxon>Actinomycetota</taxon>
        <taxon>Actinomycetes</taxon>
        <taxon>Propionibacteriales</taxon>
        <taxon>Propionibacteriaceae</taxon>
        <taxon>Propionibacterium</taxon>
    </lineage>
</organism>
<feature type="transmembrane region" description="Helical" evidence="2">
    <location>
        <begin position="33"/>
        <end position="57"/>
    </location>
</feature>
<reference evidence="3 4" key="1">
    <citation type="submission" date="2018-10" db="EMBL/GenBank/DDBJ databases">
        <title>Propionibacterium australiense Genome Sequencing and Assembly.</title>
        <authorList>
            <person name="Bernier A.-M."/>
            <person name="Bernard K."/>
        </authorList>
    </citation>
    <scope>NUCLEOTIDE SEQUENCE [LARGE SCALE GENOMIC DNA]</scope>
    <source>
        <strain evidence="3 4">NML98A078</strain>
    </source>
</reference>
<dbReference type="Proteomes" id="UP000279336">
    <property type="component" value="Unassembled WGS sequence"/>
</dbReference>
<keyword evidence="2" id="KW-1133">Transmembrane helix</keyword>
<dbReference type="EMBL" id="RCIW01000011">
    <property type="protein sequence ID" value="RLP09123.1"/>
    <property type="molecule type" value="Genomic_DNA"/>
</dbReference>
<feature type="transmembrane region" description="Helical" evidence="2">
    <location>
        <begin position="77"/>
        <end position="101"/>
    </location>
</feature>
<evidence type="ECO:0000256" key="1">
    <source>
        <dbReference type="SAM" id="MobiDB-lite"/>
    </source>
</evidence>
<feature type="region of interest" description="Disordered" evidence="1">
    <location>
        <begin position="168"/>
        <end position="225"/>
    </location>
</feature>
<feature type="transmembrane region" description="Helical" evidence="2">
    <location>
        <begin position="113"/>
        <end position="135"/>
    </location>
</feature>
<evidence type="ECO:0000256" key="2">
    <source>
        <dbReference type="SAM" id="Phobius"/>
    </source>
</evidence>
<name>A0A8B3FLP7_9ACTN</name>
<evidence type="ECO:0000313" key="4">
    <source>
        <dbReference type="Proteomes" id="UP000279336"/>
    </source>
</evidence>
<dbReference type="AlphaFoldDB" id="A0A8B3FLP7"/>
<comment type="caution">
    <text evidence="3">The sequence shown here is derived from an EMBL/GenBank/DDBJ whole genome shotgun (WGS) entry which is preliminary data.</text>
</comment>
<accession>A0A8B3FLP7</accession>
<feature type="transmembrane region" description="Helical" evidence="2">
    <location>
        <begin position="141"/>
        <end position="162"/>
    </location>
</feature>
<evidence type="ECO:0000313" key="3">
    <source>
        <dbReference type="EMBL" id="RLP09123.1"/>
    </source>
</evidence>
<sequence>MAYRAGSLEAVTQTAPAPEANISLVRGTAIAALVYHGAIFFVVMVFALAYGPIIFIFGGAALAMEDYDRHAMRSAGIFLLECIAALLAATSPFVLAVCMFIAARRNDLRQVKVVLVLFTLVTVLTLVGMVVWFLTDGSNTSPAVLLVVAPECAVVILGWIGWTRTGHSSATAPDRSPHQMSQPFPTAPPAQSHGPVPHHDQPQTFPPTSPWQGQESPWQGPGRMS</sequence>
<protein>
    <submittedName>
        <fullName evidence="3">Uncharacterized protein</fullName>
    </submittedName>
</protein>
<proteinExistence type="predicted"/>
<gene>
    <name evidence="3" type="ORF">D7U36_08315</name>
</gene>
<keyword evidence="2" id="KW-0472">Membrane</keyword>
<keyword evidence="2" id="KW-0812">Transmembrane</keyword>